<sequence>MQMPIIKKAEINYPDPWVRPYGGKSVAHHGSHYNLLVKSGMKEYF</sequence>
<reference evidence="1 2" key="1">
    <citation type="submission" date="2014-12" db="EMBL/GenBank/DDBJ databases">
        <title>Draft genome sequences of 29 type strains of Enterococci.</title>
        <authorList>
            <person name="Zhong Z."/>
            <person name="Sun Z."/>
            <person name="Liu W."/>
            <person name="Zhang W."/>
            <person name="Zhang H."/>
        </authorList>
    </citation>
    <scope>NUCLEOTIDE SEQUENCE [LARGE SCALE GENOMIC DNA]</scope>
    <source>
        <strain evidence="1 2">DSM 17029</strain>
    </source>
</reference>
<gene>
    <name evidence="1" type="ORF">RU97_GL002550</name>
</gene>
<dbReference type="STRING" id="214095.RU97_GL002550"/>
<organism evidence="1 2">
    <name type="scientific">Enterococcus canis</name>
    <dbReference type="NCBI Taxonomy" id="214095"/>
    <lineage>
        <taxon>Bacteria</taxon>
        <taxon>Bacillati</taxon>
        <taxon>Bacillota</taxon>
        <taxon>Bacilli</taxon>
        <taxon>Lactobacillales</taxon>
        <taxon>Enterococcaceae</taxon>
        <taxon>Enterococcus</taxon>
    </lineage>
</organism>
<dbReference type="AlphaFoldDB" id="A0A1L8RCY0"/>
<protein>
    <submittedName>
        <fullName evidence="1">Uncharacterized protein</fullName>
    </submittedName>
</protein>
<proteinExistence type="predicted"/>
<keyword evidence="2" id="KW-1185">Reference proteome</keyword>
<comment type="caution">
    <text evidence="1">The sequence shown here is derived from an EMBL/GenBank/DDBJ whole genome shotgun (WGS) entry which is preliminary data.</text>
</comment>
<dbReference type="Proteomes" id="UP000181884">
    <property type="component" value="Unassembled WGS sequence"/>
</dbReference>
<dbReference type="EMBL" id="JXKH01000008">
    <property type="protein sequence ID" value="OJG17542.1"/>
    <property type="molecule type" value="Genomic_DNA"/>
</dbReference>
<name>A0A1L8RCY0_9ENTE</name>
<evidence type="ECO:0000313" key="1">
    <source>
        <dbReference type="EMBL" id="OJG17542.1"/>
    </source>
</evidence>
<evidence type="ECO:0000313" key="2">
    <source>
        <dbReference type="Proteomes" id="UP000181884"/>
    </source>
</evidence>
<accession>A0A1L8RCY0</accession>